<feature type="region of interest" description="Disordered" evidence="1">
    <location>
        <begin position="39"/>
        <end position="74"/>
    </location>
</feature>
<proteinExistence type="predicted"/>
<dbReference type="EMBL" id="HBKO01002485">
    <property type="protein sequence ID" value="CAE2195899.1"/>
    <property type="molecule type" value="Transcribed_RNA"/>
</dbReference>
<sequence>MGVPAQELRPVWQRLGRTIDPTAVAEVLESLHVGAAARVSKEDAAPAPEVGASSSGEAFEENVGAEQDEDERVQVSAGRARVGCPFNGAIQWATSCIDSAAAAVFVHRRDACEWSR</sequence>
<protein>
    <submittedName>
        <fullName evidence="2">Uncharacterized protein</fullName>
    </submittedName>
</protein>
<evidence type="ECO:0000313" key="3">
    <source>
        <dbReference type="EMBL" id="CAE2195899.1"/>
    </source>
</evidence>
<name>A0A6T7WH56_9EUKA</name>
<dbReference type="EMBL" id="HBKO01002484">
    <property type="protein sequence ID" value="CAE2195898.1"/>
    <property type="molecule type" value="Transcribed_RNA"/>
</dbReference>
<dbReference type="AlphaFoldDB" id="A0A6T7WH56"/>
<organism evidence="2">
    <name type="scientific">Prymnesium polylepis</name>
    <dbReference type="NCBI Taxonomy" id="72548"/>
    <lineage>
        <taxon>Eukaryota</taxon>
        <taxon>Haptista</taxon>
        <taxon>Haptophyta</taxon>
        <taxon>Prymnesiophyceae</taxon>
        <taxon>Prymnesiales</taxon>
        <taxon>Prymnesiaceae</taxon>
        <taxon>Prymnesium</taxon>
    </lineage>
</organism>
<evidence type="ECO:0000313" key="2">
    <source>
        <dbReference type="EMBL" id="CAE2195898.1"/>
    </source>
</evidence>
<accession>A0A6T7WH56</accession>
<evidence type="ECO:0000256" key="1">
    <source>
        <dbReference type="SAM" id="MobiDB-lite"/>
    </source>
</evidence>
<reference evidence="2" key="1">
    <citation type="submission" date="2021-01" db="EMBL/GenBank/DDBJ databases">
        <authorList>
            <person name="Corre E."/>
            <person name="Pelletier E."/>
            <person name="Niang G."/>
            <person name="Scheremetjew M."/>
            <person name="Finn R."/>
            <person name="Kale V."/>
            <person name="Holt S."/>
            <person name="Cochrane G."/>
            <person name="Meng A."/>
            <person name="Brown T."/>
            <person name="Cohen L."/>
        </authorList>
    </citation>
    <scope>NUCLEOTIDE SEQUENCE</scope>
    <source>
        <strain evidence="2">UIO037</strain>
    </source>
</reference>
<gene>
    <name evidence="2" type="ORF">CPOL0286_LOCUS1252</name>
    <name evidence="3" type="ORF">CPOL0286_LOCUS1253</name>
</gene>